<gene>
    <name evidence="11" type="ORF">RVR_4738</name>
</gene>
<dbReference type="InterPro" id="IPR011527">
    <property type="entry name" value="ABC1_TM_dom"/>
</dbReference>
<evidence type="ECO:0000256" key="6">
    <source>
        <dbReference type="ARBA" id="ARBA00023136"/>
    </source>
</evidence>
<evidence type="ECO:0000313" key="12">
    <source>
        <dbReference type="Proteomes" id="UP000595703"/>
    </source>
</evidence>
<dbReference type="GO" id="GO:0005886">
    <property type="term" value="C:plasma membrane"/>
    <property type="evidence" value="ECO:0007669"/>
    <property type="project" value="UniProtKB-SubCell"/>
</dbReference>
<dbReference type="Gene3D" id="3.40.50.300">
    <property type="entry name" value="P-loop containing nucleotide triphosphate hydrolases"/>
    <property type="match status" value="1"/>
</dbReference>
<comment type="subcellular location">
    <subcellularLocation>
        <location evidence="1">Cell membrane</location>
        <topology evidence="1">Multi-pass membrane protein</topology>
    </subcellularLocation>
</comment>
<dbReference type="GO" id="GO:0005524">
    <property type="term" value="F:ATP binding"/>
    <property type="evidence" value="ECO:0007669"/>
    <property type="project" value="UniProtKB-KW"/>
</dbReference>
<evidence type="ECO:0000259" key="9">
    <source>
        <dbReference type="PROSITE" id="PS50893"/>
    </source>
</evidence>
<dbReference type="CDD" id="cd03228">
    <property type="entry name" value="ABCC_MRP_Like"/>
    <property type="match status" value="1"/>
</dbReference>
<keyword evidence="5 8" id="KW-1133">Transmembrane helix</keyword>
<evidence type="ECO:0000256" key="5">
    <source>
        <dbReference type="ARBA" id="ARBA00022989"/>
    </source>
</evidence>
<feature type="domain" description="ABC transmembrane type-1" evidence="10">
    <location>
        <begin position="94"/>
        <end position="381"/>
    </location>
</feature>
<proteinExistence type="predicted"/>
<reference evidence="11 12" key="4">
    <citation type="journal article" date="2020" name="Sci. Rep.">
        <title>beta-carboline chemical signals induce reveromycin production through a LuxR family regulator in Streptomyces sp. SN-593.</title>
        <authorList>
            <person name="Panthee S."/>
            <person name="Kito N."/>
            <person name="Hayashi T."/>
            <person name="Shimizu T."/>
            <person name="Ishikawa J."/>
            <person name="Hamamoto H."/>
            <person name="Osada H."/>
            <person name="Takahashi S."/>
        </authorList>
    </citation>
    <scope>NUCLEOTIDE SEQUENCE [LARGE SCALE GENOMIC DNA]</scope>
    <source>
        <strain evidence="11 12">SN-593</strain>
    </source>
</reference>
<keyword evidence="3" id="KW-0547">Nucleotide-binding</keyword>
<feature type="transmembrane region" description="Helical" evidence="8">
    <location>
        <begin position="93"/>
        <end position="122"/>
    </location>
</feature>
<evidence type="ECO:0000256" key="1">
    <source>
        <dbReference type="ARBA" id="ARBA00004651"/>
    </source>
</evidence>
<evidence type="ECO:0000313" key="11">
    <source>
        <dbReference type="EMBL" id="BBA98528.1"/>
    </source>
</evidence>
<dbReference type="PROSITE" id="PS00211">
    <property type="entry name" value="ABC_TRANSPORTER_1"/>
    <property type="match status" value="1"/>
</dbReference>
<dbReference type="InterPro" id="IPR039421">
    <property type="entry name" value="Type_1_exporter"/>
</dbReference>
<dbReference type="GO" id="GO:0016887">
    <property type="term" value="F:ATP hydrolysis activity"/>
    <property type="evidence" value="ECO:0007669"/>
    <property type="project" value="InterPro"/>
</dbReference>
<dbReference type="PROSITE" id="PS50893">
    <property type="entry name" value="ABC_TRANSPORTER_2"/>
    <property type="match status" value="1"/>
</dbReference>
<dbReference type="AlphaFoldDB" id="A0A7U3UTN0"/>
<keyword evidence="2 8" id="KW-0812">Transmembrane</keyword>
<dbReference type="KEGG" id="arev:RVR_4738"/>
<feature type="transmembrane region" description="Helical" evidence="8">
    <location>
        <begin position="324"/>
        <end position="348"/>
    </location>
</feature>
<feature type="domain" description="ABC transporter" evidence="9">
    <location>
        <begin position="414"/>
        <end position="658"/>
    </location>
</feature>
<feature type="compositionally biased region" description="Pro residues" evidence="7">
    <location>
        <begin position="21"/>
        <end position="36"/>
    </location>
</feature>
<keyword evidence="12" id="KW-1185">Reference proteome</keyword>
<keyword evidence="4 11" id="KW-0067">ATP-binding</keyword>
<evidence type="ECO:0000256" key="8">
    <source>
        <dbReference type="SAM" id="Phobius"/>
    </source>
</evidence>
<dbReference type="Gene3D" id="1.20.1560.10">
    <property type="entry name" value="ABC transporter type 1, transmembrane domain"/>
    <property type="match status" value="1"/>
</dbReference>
<sequence length="667" mass="69675">MAAPATAPGPGPGPATATAPAPAPAPAPDTASPPGPAAGTAPAPASEQMRLEIPGDRRLEAGHAITLRAMARRLPQLIGRALRMAWQVDRRAVAALLVCQVLSGVLEALGLLAVTGTITAVIASGHIAGRLREAAPSIALLAAAAGVRAVLGITIGALSTRLAPRISREAELRLLDAATHAELTAYDHPGYNDRWDAADRGVEVSQDLLNQSQNILAATASLVAAAAVLTAVHPLLLPLLVLAALPQAVAGVRAGRLNYLASLDTMSDRRLLGLLRWHLVDKDNADQIRSGTMADFLLGKYRAAGARVDAATDRAAWRAARTSLLGSLAGGLASGLVWAALIALIGTGRISVASAGTATFALRSVASGLHGIVGYGAIIFRTGMYLDDWSDFLDEAGGHRVRRGAVVPAGPAVVRAEHLGYAYPDADRPSLSDVTLDVRKGEVLALVGENGSGKTTLSKLLCALYLPTTGAVTWDGTDTVALDAQAAWQRVAVVPQDYAQWPLTARENITLGQPVRGPGGSDADDAVRTAARASGADDVVAALRSGLDTLLAREWWGGQELSGGQWQRVALARAFHREAGLLVLDEPTAALDPRAEHRIFTGLRALAADRAVVLVTHRLTNVTVADKIAVLDRGRLVQYGTFTELRDAPGLFHDLWTLQNDRPASRP</sequence>
<dbReference type="Proteomes" id="UP000595703">
    <property type="component" value="Chromosome"/>
</dbReference>
<keyword evidence="6 8" id="KW-0472">Membrane</keyword>
<reference evidence="11 12" key="1">
    <citation type="journal article" date="2010" name="J. Bacteriol.">
        <title>Biochemical characterization of a novel indole prenyltransferase from Streptomyces sp. SN-593.</title>
        <authorList>
            <person name="Takahashi S."/>
            <person name="Takagi H."/>
            <person name="Toyoda A."/>
            <person name="Uramoto M."/>
            <person name="Nogawa T."/>
            <person name="Ueki M."/>
            <person name="Sakaki Y."/>
            <person name="Osada H."/>
        </authorList>
    </citation>
    <scope>NUCLEOTIDE SEQUENCE [LARGE SCALE GENOMIC DNA]</scope>
    <source>
        <strain evidence="11 12">SN-593</strain>
    </source>
</reference>
<name>A0A7U3UTN0_9ACTN</name>
<evidence type="ECO:0000259" key="10">
    <source>
        <dbReference type="PROSITE" id="PS50929"/>
    </source>
</evidence>
<evidence type="ECO:0000256" key="2">
    <source>
        <dbReference type="ARBA" id="ARBA00022692"/>
    </source>
</evidence>
<dbReference type="Pfam" id="PF00005">
    <property type="entry name" value="ABC_tran"/>
    <property type="match status" value="1"/>
</dbReference>
<feature type="transmembrane region" description="Helical" evidence="8">
    <location>
        <begin position="134"/>
        <end position="158"/>
    </location>
</feature>
<organism evidence="11 12">
    <name type="scientific">Actinacidiphila reveromycinica</name>
    <dbReference type="NCBI Taxonomy" id="659352"/>
    <lineage>
        <taxon>Bacteria</taxon>
        <taxon>Bacillati</taxon>
        <taxon>Actinomycetota</taxon>
        <taxon>Actinomycetes</taxon>
        <taxon>Kitasatosporales</taxon>
        <taxon>Streptomycetaceae</taxon>
        <taxon>Actinacidiphila</taxon>
    </lineage>
</organism>
<dbReference type="GO" id="GO:0015421">
    <property type="term" value="F:ABC-type oligopeptide transporter activity"/>
    <property type="evidence" value="ECO:0007669"/>
    <property type="project" value="TreeGrafter"/>
</dbReference>
<dbReference type="SUPFAM" id="SSF52540">
    <property type="entry name" value="P-loop containing nucleoside triphosphate hydrolases"/>
    <property type="match status" value="1"/>
</dbReference>
<accession>A0A7U3UTN0</accession>
<dbReference type="PANTHER" id="PTHR43394">
    <property type="entry name" value="ATP-DEPENDENT PERMEASE MDL1, MITOCHONDRIAL"/>
    <property type="match status" value="1"/>
</dbReference>
<dbReference type="InterPro" id="IPR036640">
    <property type="entry name" value="ABC1_TM_sf"/>
</dbReference>
<evidence type="ECO:0000256" key="3">
    <source>
        <dbReference type="ARBA" id="ARBA00022741"/>
    </source>
</evidence>
<protein>
    <submittedName>
        <fullName evidence="11">Putative ABC transporter ATP-binding protein</fullName>
    </submittedName>
</protein>
<dbReference type="InterPro" id="IPR003439">
    <property type="entry name" value="ABC_transporter-like_ATP-bd"/>
</dbReference>
<dbReference type="InterPro" id="IPR017871">
    <property type="entry name" value="ABC_transporter-like_CS"/>
</dbReference>
<dbReference type="PANTHER" id="PTHR43394:SF1">
    <property type="entry name" value="ATP-BINDING CASSETTE SUB-FAMILY B MEMBER 10, MITOCHONDRIAL"/>
    <property type="match status" value="1"/>
</dbReference>
<feature type="region of interest" description="Disordered" evidence="7">
    <location>
        <begin position="1"/>
        <end position="47"/>
    </location>
</feature>
<dbReference type="PROSITE" id="PS50929">
    <property type="entry name" value="ABC_TM1F"/>
    <property type="match status" value="1"/>
</dbReference>
<dbReference type="SUPFAM" id="SSF90123">
    <property type="entry name" value="ABC transporter transmembrane region"/>
    <property type="match status" value="1"/>
</dbReference>
<reference evidence="11 12" key="2">
    <citation type="journal article" date="2011" name="J. Antibiot.">
        <title>Furaquinocins I and J: novel polyketide isoprenoid hybrid compounds from Streptomyces reveromyceticus SN-593.</title>
        <authorList>
            <person name="Panthee S."/>
            <person name="Takahashi S."/>
            <person name="Takagi H."/>
            <person name="Nogawa T."/>
            <person name="Oowada E."/>
            <person name="Uramoto M."/>
            <person name="Osada H."/>
        </authorList>
    </citation>
    <scope>NUCLEOTIDE SEQUENCE [LARGE SCALE GENOMIC DNA]</scope>
    <source>
        <strain evidence="11 12">SN-593</strain>
    </source>
</reference>
<dbReference type="SMART" id="SM00382">
    <property type="entry name" value="AAA"/>
    <property type="match status" value="1"/>
</dbReference>
<dbReference type="InterPro" id="IPR003593">
    <property type="entry name" value="AAA+_ATPase"/>
</dbReference>
<dbReference type="EMBL" id="AP018365">
    <property type="protein sequence ID" value="BBA98528.1"/>
    <property type="molecule type" value="Genomic_DNA"/>
</dbReference>
<evidence type="ECO:0000256" key="4">
    <source>
        <dbReference type="ARBA" id="ARBA00022840"/>
    </source>
</evidence>
<reference evidence="11 12" key="3">
    <citation type="journal article" date="2011" name="Nat. Chem. Biol.">
        <title>Reveromycin A biosynthesis uses RevG and RevJ for stereospecific spiroacetal formation.</title>
        <authorList>
            <person name="Takahashi S."/>
            <person name="Toyoda A."/>
            <person name="Sekiyama Y."/>
            <person name="Takagi H."/>
            <person name="Nogawa T."/>
            <person name="Uramoto M."/>
            <person name="Suzuki R."/>
            <person name="Koshino H."/>
            <person name="Kumano T."/>
            <person name="Panthee S."/>
            <person name="Dairi T."/>
            <person name="Ishikawa J."/>
            <person name="Ikeda H."/>
            <person name="Sakaki Y."/>
            <person name="Osada H."/>
        </authorList>
    </citation>
    <scope>NUCLEOTIDE SEQUENCE [LARGE SCALE GENOMIC DNA]</scope>
    <source>
        <strain evidence="11 12">SN-593</strain>
    </source>
</reference>
<dbReference type="InterPro" id="IPR027417">
    <property type="entry name" value="P-loop_NTPase"/>
</dbReference>
<evidence type="ECO:0000256" key="7">
    <source>
        <dbReference type="SAM" id="MobiDB-lite"/>
    </source>
</evidence>